<dbReference type="EMBL" id="FMJB01000048">
    <property type="protein sequence ID" value="SCM67746.1"/>
    <property type="molecule type" value="Genomic_DNA"/>
</dbReference>
<evidence type="ECO:0000256" key="4">
    <source>
        <dbReference type="ARBA" id="ARBA00022989"/>
    </source>
</evidence>
<name>A0A1M4N3W1_9RHOB</name>
<keyword evidence="8" id="KW-1185">Reference proteome</keyword>
<proteinExistence type="predicted"/>
<dbReference type="Pfam" id="PF01554">
    <property type="entry name" value="MatE"/>
    <property type="match status" value="1"/>
</dbReference>
<feature type="transmembrane region" description="Helical" evidence="6">
    <location>
        <begin position="26"/>
        <end position="47"/>
    </location>
</feature>
<feature type="transmembrane region" description="Helical" evidence="6">
    <location>
        <begin position="403"/>
        <end position="422"/>
    </location>
</feature>
<feature type="transmembrane region" description="Helical" evidence="6">
    <location>
        <begin position="59"/>
        <end position="82"/>
    </location>
</feature>
<feature type="transmembrane region" description="Helical" evidence="6">
    <location>
        <begin position="163"/>
        <end position="185"/>
    </location>
</feature>
<dbReference type="RefSeq" id="WP_143095339.1">
    <property type="nucleotide sequence ID" value="NZ_FMJB01000048.1"/>
</dbReference>
<feature type="transmembrane region" description="Helical" evidence="6">
    <location>
        <begin position="346"/>
        <end position="367"/>
    </location>
</feature>
<dbReference type="GO" id="GO:0015297">
    <property type="term" value="F:antiporter activity"/>
    <property type="evidence" value="ECO:0007669"/>
    <property type="project" value="InterPro"/>
</dbReference>
<dbReference type="InterPro" id="IPR050833">
    <property type="entry name" value="Poly_Biosynth_Transport"/>
</dbReference>
<evidence type="ECO:0000256" key="6">
    <source>
        <dbReference type="SAM" id="Phobius"/>
    </source>
</evidence>
<feature type="transmembrane region" description="Helical" evidence="6">
    <location>
        <begin position="102"/>
        <end position="124"/>
    </location>
</feature>
<keyword evidence="4 6" id="KW-1133">Transmembrane helix</keyword>
<keyword evidence="2" id="KW-1003">Cell membrane</keyword>
<dbReference type="GO" id="GO:0005886">
    <property type="term" value="C:plasma membrane"/>
    <property type="evidence" value="ECO:0007669"/>
    <property type="project" value="UniProtKB-SubCell"/>
</dbReference>
<gene>
    <name evidence="7" type="ORF">KARMA_1951</name>
</gene>
<evidence type="ECO:0000256" key="2">
    <source>
        <dbReference type="ARBA" id="ARBA00022475"/>
    </source>
</evidence>
<organism evidence="7 8">
    <name type="scientific">Donghicola eburneus</name>
    <dbReference type="NCBI Taxonomy" id="393278"/>
    <lineage>
        <taxon>Bacteria</taxon>
        <taxon>Pseudomonadati</taxon>
        <taxon>Pseudomonadota</taxon>
        <taxon>Alphaproteobacteria</taxon>
        <taxon>Rhodobacterales</taxon>
        <taxon>Roseobacteraceae</taxon>
        <taxon>Donghicola</taxon>
    </lineage>
</organism>
<dbReference type="PANTHER" id="PTHR30250">
    <property type="entry name" value="PST FAMILY PREDICTED COLANIC ACID TRANSPORTER"/>
    <property type="match status" value="1"/>
</dbReference>
<keyword evidence="3 6" id="KW-0812">Transmembrane</keyword>
<evidence type="ECO:0000256" key="3">
    <source>
        <dbReference type="ARBA" id="ARBA00022692"/>
    </source>
</evidence>
<comment type="subcellular location">
    <subcellularLocation>
        <location evidence="1">Cell membrane</location>
        <topology evidence="1">Multi-pass membrane protein</topology>
    </subcellularLocation>
</comment>
<feature type="transmembrane region" description="Helical" evidence="6">
    <location>
        <begin position="379"/>
        <end position="397"/>
    </location>
</feature>
<dbReference type="PANTHER" id="PTHR30250:SF11">
    <property type="entry name" value="O-ANTIGEN TRANSPORTER-RELATED"/>
    <property type="match status" value="1"/>
</dbReference>
<keyword evidence="5 6" id="KW-0472">Membrane</keyword>
<dbReference type="AlphaFoldDB" id="A0A1M4N3W1"/>
<evidence type="ECO:0000256" key="1">
    <source>
        <dbReference type="ARBA" id="ARBA00004651"/>
    </source>
</evidence>
<evidence type="ECO:0000256" key="5">
    <source>
        <dbReference type="ARBA" id="ARBA00023136"/>
    </source>
</evidence>
<feature type="transmembrane region" description="Helical" evidence="6">
    <location>
        <begin position="130"/>
        <end position="151"/>
    </location>
</feature>
<protein>
    <submittedName>
        <fullName evidence="7">Putative polysaccharide biosynthesis protein</fullName>
    </submittedName>
</protein>
<dbReference type="Proteomes" id="UP000184085">
    <property type="component" value="Unassembled WGS sequence"/>
</dbReference>
<dbReference type="GO" id="GO:0042910">
    <property type="term" value="F:xenobiotic transmembrane transporter activity"/>
    <property type="evidence" value="ECO:0007669"/>
    <property type="project" value="InterPro"/>
</dbReference>
<reference evidence="8" key="1">
    <citation type="submission" date="2016-09" db="EMBL/GenBank/DDBJ databases">
        <authorList>
            <person name="Wibberg D."/>
        </authorList>
    </citation>
    <scope>NUCLEOTIDE SEQUENCE [LARGE SCALE GENOMIC DNA]</scope>
</reference>
<evidence type="ECO:0000313" key="8">
    <source>
        <dbReference type="Proteomes" id="UP000184085"/>
    </source>
</evidence>
<dbReference type="InterPro" id="IPR002528">
    <property type="entry name" value="MATE_fam"/>
</dbReference>
<sequence>MQADTSAGAAPRSPFREIFKKAASLLGARVFGNILTLGYTVLIARLVPAAEFGVVMAGFSWAMLLSIVLSLNVESGSIRFLVGYIDAGNRSLATGFVQYNRLLIGAFSGLSLVAFALLCWADVLDASQEVVQIFGVALIAAPIVALTRVYGRHATALGQVLRGGLPIMLARPATIFCLVGIVWLSGAQPTALQLICLILAAFVVTAGMQAYLLRQTFRFAQGAAPNYADQRKWLETGLAMAPLLLLRDNLKHVIVASAGLVLNATEVGQVALALSIMSLLYFAIKAVDISLSPQLSRALQAKNTQRVTELVGASAKLKLGVLMSGAIGVIVLGDWVLGLFGEEYLAAHMALLAAAIIPLADGLFGPAQIVLNVSGHQRYVFVVAGFGAILLFLATLLGGWGGGAIGAIIGASLAYTIQQYLLCLMSNRSAGIDTSALSVLR</sequence>
<feature type="transmembrane region" description="Helical" evidence="6">
    <location>
        <begin position="319"/>
        <end position="340"/>
    </location>
</feature>
<feature type="transmembrane region" description="Helical" evidence="6">
    <location>
        <begin position="191"/>
        <end position="213"/>
    </location>
</feature>
<accession>A0A1M4N3W1</accession>
<evidence type="ECO:0000313" key="7">
    <source>
        <dbReference type="EMBL" id="SCM67746.1"/>
    </source>
</evidence>